<accession>A0ABM5PG16</accession>
<proteinExistence type="predicted"/>
<organism evidence="1 2">
    <name type="scientific">Bibersteinia trehalosi USDA-ARS-USMARC-189</name>
    <dbReference type="NCBI Taxonomy" id="1263831"/>
    <lineage>
        <taxon>Bacteria</taxon>
        <taxon>Pseudomonadati</taxon>
        <taxon>Pseudomonadota</taxon>
        <taxon>Gammaproteobacteria</taxon>
        <taxon>Pasteurellales</taxon>
        <taxon>Pasteurellaceae</taxon>
        <taxon>Bibersteinia</taxon>
    </lineage>
</organism>
<dbReference type="EMBL" id="CP006955">
    <property type="protein sequence ID" value="AHG84823.1"/>
    <property type="molecule type" value="Genomic_DNA"/>
</dbReference>
<evidence type="ECO:0000313" key="2">
    <source>
        <dbReference type="Proteomes" id="UP000019092"/>
    </source>
</evidence>
<evidence type="ECO:0000313" key="1">
    <source>
        <dbReference type="EMBL" id="AHG84823.1"/>
    </source>
</evidence>
<reference evidence="1 2" key="1">
    <citation type="submission" date="2013-12" db="EMBL/GenBank/DDBJ databases">
        <title>Annotation of the Bibersteinia trehalosi USDA-ARS-USMARC-189 complete genome.</title>
        <authorList>
            <person name="Harhay G.P."/>
            <person name="McVey S."/>
            <person name="Clawson M.L."/>
            <person name="Bono J."/>
            <person name="Heaton M.P."/>
            <person name="Chitko-Mckown C.G."/>
            <person name="Harhay D.M."/>
            <person name="Smith T.P.L."/>
        </authorList>
    </citation>
    <scope>NUCLEOTIDE SEQUENCE [LARGE SCALE GENOMIC DNA]</scope>
    <source>
        <strain evidence="1 2">USDA-ARS-USMARC-189</strain>
    </source>
</reference>
<dbReference type="Proteomes" id="UP000019092">
    <property type="component" value="Chromosome"/>
</dbReference>
<protein>
    <submittedName>
        <fullName evidence="1">Uncharacterized protein</fullName>
    </submittedName>
</protein>
<keyword evidence="2" id="KW-1185">Reference proteome</keyword>
<sequence length="41" mass="4745">MVEQRKRSIPIAQNILAEIPNNVAYIAQKDIQKNLMANLMY</sequence>
<gene>
    <name evidence="1" type="ORF">F543_19620</name>
</gene>
<name>A0ABM5PG16_BIBTR</name>